<dbReference type="EMBL" id="CP012600">
    <property type="protein sequence ID" value="ALC81471.1"/>
    <property type="molecule type" value="Genomic_DNA"/>
</dbReference>
<dbReference type="GO" id="GO:0005886">
    <property type="term" value="C:plasma membrane"/>
    <property type="evidence" value="ECO:0007669"/>
    <property type="project" value="UniProtKB-SubCell"/>
</dbReference>
<feature type="transmembrane region" description="Helical" evidence="7">
    <location>
        <begin position="335"/>
        <end position="354"/>
    </location>
</feature>
<name>A0A0M4FQJ0_9BACI</name>
<comment type="similarity">
    <text evidence="2 6">Belongs to the GerABKA family.</text>
</comment>
<dbReference type="PANTHER" id="PTHR22550">
    <property type="entry name" value="SPORE GERMINATION PROTEIN"/>
    <property type="match status" value="1"/>
</dbReference>
<evidence type="ECO:0000256" key="7">
    <source>
        <dbReference type="SAM" id="Phobius"/>
    </source>
</evidence>
<evidence type="ECO:0000256" key="2">
    <source>
        <dbReference type="ARBA" id="ARBA00005278"/>
    </source>
</evidence>
<feature type="transmembrane region" description="Helical" evidence="7">
    <location>
        <begin position="294"/>
        <end position="315"/>
    </location>
</feature>
<evidence type="ECO:0000256" key="5">
    <source>
        <dbReference type="ARBA" id="ARBA00023136"/>
    </source>
</evidence>
<evidence type="ECO:0000256" key="6">
    <source>
        <dbReference type="PIRNR" id="PIRNR005690"/>
    </source>
</evidence>
<comment type="subcellular location">
    <subcellularLocation>
        <location evidence="6">Cell membrane</location>
    </subcellularLocation>
    <subcellularLocation>
        <location evidence="1">Membrane</location>
        <topology evidence="1">Multi-pass membrane protein</topology>
    </subcellularLocation>
</comment>
<feature type="transmembrane region" description="Helical" evidence="7">
    <location>
        <begin position="366"/>
        <end position="393"/>
    </location>
</feature>
<dbReference type="PATRIC" id="fig|1441095.3.peg.1667"/>
<keyword evidence="3 7" id="KW-0812">Transmembrane</keyword>
<dbReference type="RefSeq" id="WP_053603229.1">
    <property type="nucleotide sequence ID" value="NZ_CP012600.1"/>
</dbReference>
<keyword evidence="5 6" id="KW-0472">Membrane</keyword>
<evidence type="ECO:0000256" key="4">
    <source>
        <dbReference type="ARBA" id="ARBA00022989"/>
    </source>
</evidence>
<keyword evidence="9" id="KW-1185">Reference proteome</keyword>
<organism evidence="8 9">
    <name type="scientific">Bacillus gobiensis</name>
    <dbReference type="NCBI Taxonomy" id="1441095"/>
    <lineage>
        <taxon>Bacteria</taxon>
        <taxon>Bacillati</taxon>
        <taxon>Bacillota</taxon>
        <taxon>Bacilli</taxon>
        <taxon>Bacillales</taxon>
        <taxon>Bacillaceae</taxon>
        <taxon>Bacillus</taxon>
    </lineage>
</organism>
<reference evidence="8 9" key="2">
    <citation type="journal article" date="2016" name="Int. J. Syst. Evol. Microbiol.">
        <title>Bacillus gobiensis sp. nov., isolated from a soil sample.</title>
        <authorList>
            <person name="Liu B."/>
            <person name="Liu G.H."/>
            <person name="Cetin S."/>
            <person name="Schumann P."/>
            <person name="Pan Z.Z."/>
            <person name="Chen Q.Q."/>
        </authorList>
    </citation>
    <scope>NUCLEOTIDE SEQUENCE [LARGE SCALE GENOMIC DNA]</scope>
    <source>
        <strain evidence="8 9">FJAT-4402</strain>
    </source>
</reference>
<dbReference type="PIRSF" id="PIRSF005690">
    <property type="entry name" value="GerBA"/>
    <property type="match status" value="1"/>
</dbReference>
<proteinExistence type="inferred from homology"/>
<dbReference type="InterPro" id="IPR004995">
    <property type="entry name" value="Spore_Ger"/>
</dbReference>
<dbReference type="AlphaFoldDB" id="A0A0M4FQJ0"/>
<keyword evidence="4 7" id="KW-1133">Transmembrane helix</keyword>
<dbReference type="OrthoDB" id="9772630at2"/>
<evidence type="ECO:0000313" key="8">
    <source>
        <dbReference type="EMBL" id="ALC81471.1"/>
    </source>
</evidence>
<sequence>MQNKKDEKKVRVFSNPSENEAFFKRRVGMGESFDLGVHKFTVLGHEIQLYYVNGLCDTLTIIHLMRELINLNDKDHDPDEAERIIENRLLNQQVSKVKTLDESVDQVLSGLVAVIVEGTEFAFIIDVRSYPGRSPEEPDTEKVVRGARDGFVENIVVNTSLIRRRIRDERLRYKMLKVGERSKADVCVCYIEDISDPDLVQIIMKEIKNIKIDGLSMGDKTIEEFIVNQGYNPYPMVRYTERADVAAAHLLEGHVIVIVDTSPSVIITPTTIFHHVQHAEEYRQTPAVGTFLRWIRFLGILASTLLLPLWLLFVLEPGLLPENLKFIGPNEETNIPVIFQIFLAEFGIEFLRMASIHTPTSLSTAMGLIAAVLIGQIAIDVGLFLPEVILYASLATIGTYTTPSYELSLANKIARLVILAMVAIFRINGLIIGITAAIIILASFKSLQTPYLWPLIPFNGKALWQIFIRTSVPGAKIRPSIVHPQNRTRQPTDSESN</sequence>
<dbReference type="Pfam" id="PF03323">
    <property type="entry name" value="GerA"/>
    <property type="match status" value="1"/>
</dbReference>
<evidence type="ECO:0000256" key="1">
    <source>
        <dbReference type="ARBA" id="ARBA00004141"/>
    </source>
</evidence>
<reference evidence="9" key="1">
    <citation type="submission" date="2015-08" db="EMBL/GenBank/DDBJ databases">
        <title>Genome sequencing project for genomic taxonomy and phylogenomics of Bacillus-like bacteria.</title>
        <authorList>
            <person name="Liu B."/>
            <person name="Wang J."/>
            <person name="Zhu Y."/>
            <person name="Liu G."/>
            <person name="Chen Q."/>
            <person name="Chen Z."/>
            <person name="Lan J."/>
            <person name="Che J."/>
            <person name="Ge C."/>
            <person name="Shi H."/>
            <person name="Pan Z."/>
            <person name="Liu X."/>
        </authorList>
    </citation>
    <scope>NUCLEOTIDE SEQUENCE [LARGE SCALE GENOMIC DNA]</scope>
    <source>
        <strain evidence="9">FJAT-4402</strain>
    </source>
</reference>
<dbReference type="GO" id="GO:0009847">
    <property type="term" value="P:spore germination"/>
    <property type="evidence" value="ECO:0007669"/>
    <property type="project" value="UniProtKB-UniRule"/>
</dbReference>
<gene>
    <name evidence="8" type="ORF">AM592_07570</name>
</gene>
<evidence type="ECO:0000313" key="9">
    <source>
        <dbReference type="Proteomes" id="UP000067625"/>
    </source>
</evidence>
<dbReference type="Proteomes" id="UP000067625">
    <property type="component" value="Chromosome"/>
</dbReference>
<feature type="transmembrane region" description="Helical" evidence="7">
    <location>
        <begin position="413"/>
        <end position="442"/>
    </location>
</feature>
<protein>
    <submittedName>
        <fullName evidence="8">Stage V sporulation protein AF</fullName>
    </submittedName>
</protein>
<dbReference type="STRING" id="1441095.AM592_07570"/>
<dbReference type="InterPro" id="IPR050768">
    <property type="entry name" value="UPF0353/GerABKA_families"/>
</dbReference>
<evidence type="ECO:0000256" key="3">
    <source>
        <dbReference type="ARBA" id="ARBA00022692"/>
    </source>
</evidence>
<accession>A0A0M4FQJ0</accession>
<dbReference type="PANTHER" id="PTHR22550:SF9">
    <property type="entry name" value="STAGE V SPORULATION PROTEIN AF"/>
    <property type="match status" value="1"/>
</dbReference>